<dbReference type="RefSeq" id="WP_108903078.1">
    <property type="nucleotide sequence ID" value="NZ_CP029187.1"/>
</dbReference>
<accession>A0A2S1SFV0</accession>
<evidence type="ECO:0008006" key="3">
    <source>
        <dbReference type="Google" id="ProtNLM"/>
    </source>
</evidence>
<proteinExistence type="predicted"/>
<name>A0A2S1SFV0_9FLAO</name>
<protein>
    <recommendedName>
        <fullName evidence="3">Lipoprotein</fullName>
    </recommendedName>
</protein>
<dbReference type="KEGG" id="fpal:HYN49_04880"/>
<gene>
    <name evidence="1" type="ORF">HYN49_04880</name>
</gene>
<reference evidence="1 2" key="1">
    <citation type="submission" date="2018-05" db="EMBL/GenBank/DDBJ databases">
        <title>Genome sequencing of Flavobacterium sp. HYN0049.</title>
        <authorList>
            <person name="Yi H."/>
            <person name="Baek C."/>
        </authorList>
    </citation>
    <scope>NUCLEOTIDE SEQUENCE [LARGE SCALE GENOMIC DNA]</scope>
    <source>
        <strain evidence="1 2">HYN0049</strain>
    </source>
</reference>
<evidence type="ECO:0000313" key="2">
    <source>
        <dbReference type="Proteomes" id="UP000244937"/>
    </source>
</evidence>
<dbReference type="PROSITE" id="PS51257">
    <property type="entry name" value="PROKAR_LIPOPROTEIN"/>
    <property type="match status" value="1"/>
</dbReference>
<dbReference type="EMBL" id="CP029187">
    <property type="protein sequence ID" value="AWI25284.1"/>
    <property type="molecule type" value="Genomic_DNA"/>
</dbReference>
<dbReference type="AlphaFoldDB" id="A0A2S1SFV0"/>
<evidence type="ECO:0000313" key="1">
    <source>
        <dbReference type="EMBL" id="AWI25284.1"/>
    </source>
</evidence>
<dbReference type="Proteomes" id="UP000244937">
    <property type="component" value="Chromosome"/>
</dbReference>
<sequence>MKKAILLLCFTVLASSCHYNKDQLVIRNNSDEQVSYETIINGKEGYYRVSAGGTIESHDQDSPLRRSPIIGPLEENAAGNILYLVFYKPTESAIIDDIKKNNIDNMMKSDKVTINQYTLSELNNIKWIVQYPK</sequence>
<organism evidence="1 2">
    <name type="scientific">Flavobacterium pallidum</name>
    <dbReference type="NCBI Taxonomy" id="2172098"/>
    <lineage>
        <taxon>Bacteria</taxon>
        <taxon>Pseudomonadati</taxon>
        <taxon>Bacteroidota</taxon>
        <taxon>Flavobacteriia</taxon>
        <taxon>Flavobacteriales</taxon>
        <taxon>Flavobacteriaceae</taxon>
        <taxon>Flavobacterium</taxon>
    </lineage>
</organism>
<keyword evidence="2" id="KW-1185">Reference proteome</keyword>
<dbReference type="OrthoDB" id="1372815at2"/>